<gene>
    <name evidence="1" type="ORF">BT93_L1784</name>
</gene>
<dbReference type="OrthoDB" id="445712at2759"/>
<accession>A0A8T0CRC2</accession>
<sequence length="112" mass="12075">MLGSTFVGKVTQYLASTGEEARGLAVSPRCCLHSDWVFEDIFYINLVFQQPRPAETSGNSKDTPVLVNSSSEKYSENSHLPTLMVCSSTAVNSAVVCFLSTCILLSSLVGAY</sequence>
<dbReference type="Gramene" id="rna-gnl|WGS:JABURB|Cocit.L1784.1">
    <property type="protein sequence ID" value="cds-KAF7848629.1"/>
    <property type="gene ID" value="gene-BT93_L1784"/>
</dbReference>
<evidence type="ECO:0000313" key="1">
    <source>
        <dbReference type="EMBL" id="KAF7848629.1"/>
    </source>
</evidence>
<reference evidence="1" key="1">
    <citation type="submission" date="2020-05" db="EMBL/GenBank/DDBJ databases">
        <title>WGS assembly of Corymbia citriodora subspecies variegata.</title>
        <authorList>
            <person name="Barry K."/>
            <person name="Hundley H."/>
            <person name="Shu S."/>
            <person name="Jenkins J."/>
            <person name="Grimwood J."/>
            <person name="Baten A."/>
        </authorList>
    </citation>
    <scope>NUCLEOTIDE SEQUENCE</scope>
    <source>
        <strain evidence="1">CV2-018</strain>
    </source>
</reference>
<dbReference type="Proteomes" id="UP000806378">
    <property type="component" value="Unassembled WGS sequence"/>
</dbReference>
<dbReference type="EMBL" id="MU090041">
    <property type="protein sequence ID" value="KAF7848629.1"/>
    <property type="molecule type" value="Genomic_DNA"/>
</dbReference>
<comment type="caution">
    <text evidence="1">The sequence shown here is derived from an EMBL/GenBank/DDBJ whole genome shotgun (WGS) entry which is preliminary data.</text>
</comment>
<protein>
    <submittedName>
        <fullName evidence="1">Uncharacterized protein</fullName>
    </submittedName>
</protein>
<keyword evidence="2" id="KW-1185">Reference proteome</keyword>
<evidence type="ECO:0000313" key="2">
    <source>
        <dbReference type="Proteomes" id="UP000806378"/>
    </source>
</evidence>
<organism evidence="1 2">
    <name type="scientific">Corymbia citriodora subsp. variegata</name>
    <dbReference type="NCBI Taxonomy" id="360336"/>
    <lineage>
        <taxon>Eukaryota</taxon>
        <taxon>Viridiplantae</taxon>
        <taxon>Streptophyta</taxon>
        <taxon>Embryophyta</taxon>
        <taxon>Tracheophyta</taxon>
        <taxon>Spermatophyta</taxon>
        <taxon>Magnoliopsida</taxon>
        <taxon>eudicotyledons</taxon>
        <taxon>Gunneridae</taxon>
        <taxon>Pentapetalae</taxon>
        <taxon>rosids</taxon>
        <taxon>malvids</taxon>
        <taxon>Myrtales</taxon>
        <taxon>Myrtaceae</taxon>
        <taxon>Myrtoideae</taxon>
        <taxon>Eucalypteae</taxon>
        <taxon>Corymbia</taxon>
    </lineage>
</organism>
<name>A0A8T0CRC2_CORYI</name>
<proteinExistence type="predicted"/>
<dbReference type="AlphaFoldDB" id="A0A8T0CRC2"/>